<evidence type="ECO:0000313" key="3">
    <source>
        <dbReference type="Proteomes" id="UP000007174"/>
    </source>
</evidence>
<dbReference type="HOGENOM" id="CLU_2223100_0_0_1"/>
<sequence>MASSLRSSTTTLASALRPAAGRRAQQNLPRVARRYKSGPYGYTQAKALVFSKEGEPSDVLQYDHPIHSHFLTSRNRTGGEGGEKDEFGRLIWSKAVPLDSSTRFRR</sequence>
<proteinExistence type="predicted"/>
<feature type="compositionally biased region" description="Low complexity" evidence="1">
    <location>
        <begin position="1"/>
        <end position="19"/>
    </location>
</feature>
<dbReference type="Proteomes" id="UP000007174">
    <property type="component" value="Unassembled WGS sequence"/>
</dbReference>
<evidence type="ECO:0000313" key="2">
    <source>
        <dbReference type="EMBL" id="CCF32320.1"/>
    </source>
</evidence>
<feature type="region of interest" description="Disordered" evidence="1">
    <location>
        <begin position="1"/>
        <end position="36"/>
    </location>
</feature>
<name>H1UWG9_COLHI</name>
<accession>H1UWG9</accession>
<dbReference type="STRING" id="759273.H1UWG9"/>
<protein>
    <submittedName>
        <fullName evidence="2">Uncharacterized protein</fullName>
    </submittedName>
</protein>
<organism evidence="2 3">
    <name type="scientific">Colletotrichum higginsianum (strain IMI 349063)</name>
    <name type="common">Crucifer anthracnose fungus</name>
    <dbReference type="NCBI Taxonomy" id="759273"/>
    <lineage>
        <taxon>Eukaryota</taxon>
        <taxon>Fungi</taxon>
        <taxon>Dikarya</taxon>
        <taxon>Ascomycota</taxon>
        <taxon>Pezizomycotina</taxon>
        <taxon>Sordariomycetes</taxon>
        <taxon>Hypocreomycetidae</taxon>
        <taxon>Glomerellales</taxon>
        <taxon>Glomerellaceae</taxon>
        <taxon>Colletotrichum</taxon>
        <taxon>Colletotrichum destructivum species complex</taxon>
    </lineage>
</organism>
<reference evidence="3" key="1">
    <citation type="journal article" date="2012" name="Nat. Genet.">
        <title>Lifestyle transitions in plant pathogenic Colletotrichum fungi deciphered by genome and transcriptome analyses.</title>
        <authorList>
            <person name="O'Connell R.J."/>
            <person name="Thon M.R."/>
            <person name="Hacquard S."/>
            <person name="Amyotte S.G."/>
            <person name="Kleemann J."/>
            <person name="Torres M.F."/>
            <person name="Damm U."/>
            <person name="Buiate E.A."/>
            <person name="Epstein L."/>
            <person name="Alkan N."/>
            <person name="Altmueller J."/>
            <person name="Alvarado-Balderrama L."/>
            <person name="Bauser C.A."/>
            <person name="Becker C."/>
            <person name="Birren B.W."/>
            <person name="Chen Z."/>
            <person name="Choi J."/>
            <person name="Crouch J.A."/>
            <person name="Duvick J.P."/>
            <person name="Farman M.A."/>
            <person name="Gan P."/>
            <person name="Heiman D."/>
            <person name="Henrissat B."/>
            <person name="Howard R.J."/>
            <person name="Kabbage M."/>
            <person name="Koch C."/>
            <person name="Kracher B."/>
            <person name="Kubo Y."/>
            <person name="Law A.D."/>
            <person name="Lebrun M.-H."/>
            <person name="Lee Y.-H."/>
            <person name="Miyara I."/>
            <person name="Moore N."/>
            <person name="Neumann U."/>
            <person name="Nordstroem K."/>
            <person name="Panaccione D.G."/>
            <person name="Panstruga R."/>
            <person name="Place M."/>
            <person name="Proctor R.H."/>
            <person name="Prusky D."/>
            <person name="Rech G."/>
            <person name="Reinhardt R."/>
            <person name="Rollins J.A."/>
            <person name="Rounsley S."/>
            <person name="Schardl C.L."/>
            <person name="Schwartz D.C."/>
            <person name="Shenoy N."/>
            <person name="Shirasu K."/>
            <person name="Sikhakolli U.R."/>
            <person name="Stueber K."/>
            <person name="Sukno S.A."/>
            <person name="Sweigard J.A."/>
            <person name="Takano Y."/>
            <person name="Takahara H."/>
            <person name="Trail F."/>
            <person name="van der Does H.C."/>
            <person name="Voll L.M."/>
            <person name="Will I."/>
            <person name="Young S."/>
            <person name="Zeng Q."/>
            <person name="Zhang J."/>
            <person name="Zhou S."/>
            <person name="Dickman M.B."/>
            <person name="Schulze-Lefert P."/>
            <person name="Ver Loren van Themaat E."/>
            <person name="Ma L.-J."/>
            <person name="Vaillancourt L.J."/>
        </authorList>
    </citation>
    <scope>NUCLEOTIDE SEQUENCE [LARGE SCALE GENOMIC DNA]</scope>
    <source>
        <strain evidence="3">IMI 349063</strain>
    </source>
</reference>
<evidence type="ECO:0000256" key="1">
    <source>
        <dbReference type="SAM" id="MobiDB-lite"/>
    </source>
</evidence>
<gene>
    <name evidence="2" type="ORF">CH063_04731</name>
</gene>
<dbReference type="AlphaFoldDB" id="H1UWG9"/>
<dbReference type="EMBL" id="CACQ02000388">
    <property type="protein sequence ID" value="CCF32320.1"/>
    <property type="molecule type" value="Genomic_DNA"/>
</dbReference>
<dbReference type="VEuPathDB" id="FungiDB:CH63R_07598"/>